<comment type="caution">
    <text evidence="2">The sequence shown here is derived from an EMBL/GenBank/DDBJ whole genome shotgun (WGS) entry which is preliminary data.</text>
</comment>
<proteinExistence type="predicted"/>
<reference evidence="3" key="1">
    <citation type="journal article" date="2019" name="Int. J. Syst. Evol. Microbiol.">
        <title>The Global Catalogue of Microorganisms (GCM) 10K type strain sequencing project: providing services to taxonomists for standard genome sequencing and annotation.</title>
        <authorList>
            <consortium name="The Broad Institute Genomics Platform"/>
            <consortium name="The Broad Institute Genome Sequencing Center for Infectious Disease"/>
            <person name="Wu L."/>
            <person name="Ma J."/>
        </authorList>
    </citation>
    <scope>NUCLEOTIDE SEQUENCE [LARGE SCALE GENOMIC DNA]</scope>
    <source>
        <strain evidence="3">CGMCC 1.18439</strain>
    </source>
</reference>
<keyword evidence="1" id="KW-0732">Signal</keyword>
<evidence type="ECO:0000313" key="2">
    <source>
        <dbReference type="EMBL" id="GHG09076.1"/>
    </source>
</evidence>
<accession>A0ABQ3K9Q9</accession>
<protein>
    <recommendedName>
        <fullName evidence="4">Copper amine oxidase-like N-terminal domain-containing protein</fullName>
    </recommendedName>
</protein>
<dbReference type="RefSeq" id="WP_189643808.1">
    <property type="nucleotide sequence ID" value="NZ_BNAL01000034.1"/>
</dbReference>
<feature type="signal peptide" evidence="1">
    <location>
        <begin position="1"/>
        <end position="25"/>
    </location>
</feature>
<sequence>MTPTVLRAGLLGPAFLSLCALLPGAAAQSSGQTSDQTPTQQVAPAPASARLVLPAPGLSRLAVELSGAVGGRLYRCPPSLGLPAQAICLYVRGERADLQSRIAARLGSQVLGEWQVQGPLLSVQLRPAALLAGAEAPPTTSNYVALLDLGDGDHLLMLHPGPVAVPVLSQPQGAAASSASSAAAPVTPADVSLYVTPADLIGVVRVQNLGGQTYRLTPQGGAAASVQVGQRELVQAGTVTPLPLPLQMHSGELHIPVAVLRAIGCVLTPTEEVLTVACGRSSVGVMPRRL</sequence>
<dbReference type="EMBL" id="BNAL01000034">
    <property type="protein sequence ID" value="GHG09076.1"/>
    <property type="molecule type" value="Genomic_DNA"/>
</dbReference>
<evidence type="ECO:0008006" key="4">
    <source>
        <dbReference type="Google" id="ProtNLM"/>
    </source>
</evidence>
<organism evidence="2 3">
    <name type="scientific">Deinococcus piscis</name>
    <dbReference type="NCBI Taxonomy" id="394230"/>
    <lineage>
        <taxon>Bacteria</taxon>
        <taxon>Thermotogati</taxon>
        <taxon>Deinococcota</taxon>
        <taxon>Deinococci</taxon>
        <taxon>Deinococcales</taxon>
        <taxon>Deinococcaceae</taxon>
        <taxon>Deinococcus</taxon>
    </lineage>
</organism>
<evidence type="ECO:0000256" key="1">
    <source>
        <dbReference type="SAM" id="SignalP"/>
    </source>
</evidence>
<evidence type="ECO:0000313" key="3">
    <source>
        <dbReference type="Proteomes" id="UP000632154"/>
    </source>
</evidence>
<dbReference type="Proteomes" id="UP000632154">
    <property type="component" value="Unassembled WGS sequence"/>
</dbReference>
<feature type="chain" id="PRO_5045629894" description="Copper amine oxidase-like N-terminal domain-containing protein" evidence="1">
    <location>
        <begin position="26"/>
        <end position="290"/>
    </location>
</feature>
<name>A0ABQ3K9Q9_9DEIO</name>
<keyword evidence="3" id="KW-1185">Reference proteome</keyword>
<gene>
    <name evidence="2" type="ORF">GCM10017783_22110</name>
</gene>